<dbReference type="GO" id="GO:0005249">
    <property type="term" value="F:voltage-gated potassium channel activity"/>
    <property type="evidence" value="ECO:0007669"/>
    <property type="project" value="TreeGrafter"/>
</dbReference>
<organism evidence="11 12">
    <name type="scientific">Stylonychia lemnae</name>
    <name type="common">Ciliate</name>
    <dbReference type="NCBI Taxonomy" id="5949"/>
    <lineage>
        <taxon>Eukaryota</taxon>
        <taxon>Sar</taxon>
        <taxon>Alveolata</taxon>
        <taxon>Ciliophora</taxon>
        <taxon>Intramacronucleata</taxon>
        <taxon>Spirotrichea</taxon>
        <taxon>Stichotrichia</taxon>
        <taxon>Sporadotrichida</taxon>
        <taxon>Oxytrichidae</taxon>
        <taxon>Stylonychinae</taxon>
        <taxon>Stylonychia</taxon>
    </lineage>
</organism>
<feature type="compositionally biased region" description="Basic and acidic residues" evidence="8">
    <location>
        <begin position="10"/>
        <end position="36"/>
    </location>
</feature>
<dbReference type="InParanoid" id="A0A078APT0"/>
<dbReference type="Gene3D" id="2.60.120.10">
    <property type="entry name" value="Jelly Rolls"/>
    <property type="match status" value="2"/>
</dbReference>
<dbReference type="InterPro" id="IPR014710">
    <property type="entry name" value="RmlC-like_jellyroll"/>
</dbReference>
<evidence type="ECO:0000256" key="6">
    <source>
        <dbReference type="ARBA" id="ARBA00023136"/>
    </source>
</evidence>
<gene>
    <name evidence="11" type="primary">Contig1226.g1342</name>
    <name evidence="11" type="ORF">STYLEM_11970</name>
</gene>
<dbReference type="Gene3D" id="1.10.287.70">
    <property type="match status" value="1"/>
</dbReference>
<keyword evidence="5" id="KW-0406">Ion transport</keyword>
<feature type="domain" description="Cyclic nucleotide-binding" evidence="10">
    <location>
        <begin position="582"/>
        <end position="617"/>
    </location>
</feature>
<reference evidence="11 12" key="1">
    <citation type="submission" date="2014-06" db="EMBL/GenBank/DDBJ databases">
        <authorList>
            <person name="Swart Estienne"/>
        </authorList>
    </citation>
    <scope>NUCLEOTIDE SEQUENCE [LARGE SCALE GENOMIC DNA]</scope>
    <source>
        <strain evidence="11 12">130c</strain>
    </source>
</reference>
<dbReference type="PROSITE" id="PS00889">
    <property type="entry name" value="CNMP_BINDING_2"/>
    <property type="match status" value="1"/>
</dbReference>
<evidence type="ECO:0000256" key="2">
    <source>
        <dbReference type="ARBA" id="ARBA00022448"/>
    </source>
</evidence>
<feature type="transmembrane region" description="Helical" evidence="9">
    <location>
        <begin position="313"/>
        <end position="341"/>
    </location>
</feature>
<evidence type="ECO:0000256" key="5">
    <source>
        <dbReference type="ARBA" id="ARBA00023065"/>
    </source>
</evidence>
<dbReference type="InterPro" id="IPR005821">
    <property type="entry name" value="Ion_trans_dom"/>
</dbReference>
<dbReference type="GO" id="GO:0098855">
    <property type="term" value="C:HCN channel complex"/>
    <property type="evidence" value="ECO:0007669"/>
    <property type="project" value="TreeGrafter"/>
</dbReference>
<feature type="coiled-coil region" evidence="7">
    <location>
        <begin position="464"/>
        <end position="498"/>
    </location>
</feature>
<dbReference type="PRINTS" id="PR00103">
    <property type="entry name" value="CAMPKINASE"/>
</dbReference>
<feature type="transmembrane region" description="Helical" evidence="9">
    <location>
        <begin position="252"/>
        <end position="273"/>
    </location>
</feature>
<proteinExistence type="predicted"/>
<evidence type="ECO:0000256" key="3">
    <source>
        <dbReference type="ARBA" id="ARBA00022692"/>
    </source>
</evidence>
<dbReference type="InterPro" id="IPR000595">
    <property type="entry name" value="cNMP-bd_dom"/>
</dbReference>
<dbReference type="PROSITE" id="PS50042">
    <property type="entry name" value="CNMP_BINDING_3"/>
    <property type="match status" value="2"/>
</dbReference>
<keyword evidence="2" id="KW-0813">Transport</keyword>
<dbReference type="OMA" id="YFVQHGC"/>
<feature type="region of interest" description="Disordered" evidence="8">
    <location>
        <begin position="1"/>
        <end position="36"/>
    </location>
</feature>
<sequence>MLLQQTPLINDKKNSPRHDQQEYSKMMDTRNNDDSREHALRIEQNRPKPLNIKATRQQRYHDVLNDTVETKSPAKKKQTFQEIQSSPLKRKRTIASIVGTGIRQKIEDQIEDQEQEKEYVPTMKEKFLKSQQVILAFEPDQNDGYSAWERIIDVCFGLDIAFNMRTSYINEKTGFEIAGNRPVALNYIKSGRFFVDLAASIPFELVIEGTDPGASNKQLKLFGLLKLVRLLRLGRIIRYMKLKQGFKMGMRLIQLLLGQLLLVHWIACIWYLIIRQYGDWIPPKDIALSNPGDDTSELTAFYYLQMMSQYFVVYYYAVLTMAGAILSAFIFGNMAAIMAAINKKANQFDEQMDLVNTTMRQMKLSPKMQDKVLSFMMHIQYSPDLHQDIDKFFMILNEPLKKQILYHLHGPLIKKVPIMNKSSSVEQSFFISNLKPVLFLPGDYIAREGEKGDNIYFINKGEVQVQLNKEIQATKNLDQEAQNEKNSQEQESDIDEEEKFLATYRILKEGQFFGEVALLTKLKRTASLKSSEFTNCAYMNKDDLKTMEHYYPHIVQQFKDKIREYSDPKMHFRRLMIKNLHFLRNMSDEIVNEIICCLEVKRFSAGSDIIKIGDVSNGSAFCAYTFISDEAQQLQTFRADSDCILESISREDIFRLAKKYYLLADQLDVIREKFDENEIDFDFFRYRPPRKEYSDQLKSLLRKKFRVALCRFYQRLRDGLQPIPEALTIIKEVQAKRAQKIEEINKLRTQSLGINYGGGYGEMHKFHFSQMSGSIVNGMRNESINNKQNDQLKQQSQLLTQSVLIAQENLKKQNIQLLDMIDGFNDKYGILKDKLAQLENDLVAEDIDQQLAQIVQQKTDESPLVYENKISQ</sequence>
<keyword evidence="6 9" id="KW-0472">Membrane</keyword>
<dbReference type="GO" id="GO:0003254">
    <property type="term" value="P:regulation of membrane depolarization"/>
    <property type="evidence" value="ECO:0007669"/>
    <property type="project" value="TreeGrafter"/>
</dbReference>
<dbReference type="EMBL" id="CCKQ01011375">
    <property type="protein sequence ID" value="CDW82933.1"/>
    <property type="molecule type" value="Genomic_DNA"/>
</dbReference>
<dbReference type="SUPFAM" id="SSF51206">
    <property type="entry name" value="cAMP-binding domain-like"/>
    <property type="match status" value="2"/>
</dbReference>
<dbReference type="CDD" id="cd00038">
    <property type="entry name" value="CAP_ED"/>
    <property type="match status" value="1"/>
</dbReference>
<protein>
    <submittedName>
        <fullName evidence="11">Cyclic nucleotide-binding protein</fullName>
    </submittedName>
</protein>
<evidence type="ECO:0000313" key="12">
    <source>
        <dbReference type="Proteomes" id="UP000039865"/>
    </source>
</evidence>
<keyword evidence="7" id="KW-0175">Coiled coil</keyword>
<comment type="subcellular location">
    <subcellularLocation>
        <location evidence="1">Membrane</location>
        <topology evidence="1">Multi-pass membrane protein</topology>
    </subcellularLocation>
</comment>
<dbReference type="InterPro" id="IPR018490">
    <property type="entry name" value="cNMP-bd_dom_sf"/>
</dbReference>
<evidence type="ECO:0000256" key="9">
    <source>
        <dbReference type="SAM" id="Phobius"/>
    </source>
</evidence>
<dbReference type="Gene3D" id="1.10.287.630">
    <property type="entry name" value="Helix hairpin bin"/>
    <property type="match status" value="1"/>
</dbReference>
<dbReference type="PANTHER" id="PTHR45689:SF5">
    <property type="entry name" value="I[[H]] CHANNEL, ISOFORM E"/>
    <property type="match status" value="1"/>
</dbReference>
<evidence type="ECO:0000256" key="7">
    <source>
        <dbReference type="SAM" id="Coils"/>
    </source>
</evidence>
<dbReference type="GO" id="GO:0035725">
    <property type="term" value="P:sodium ion transmembrane transport"/>
    <property type="evidence" value="ECO:0007669"/>
    <property type="project" value="TreeGrafter"/>
</dbReference>
<evidence type="ECO:0000313" key="11">
    <source>
        <dbReference type="EMBL" id="CDW82933.1"/>
    </source>
</evidence>
<dbReference type="OrthoDB" id="284133at2759"/>
<evidence type="ECO:0000256" key="1">
    <source>
        <dbReference type="ARBA" id="ARBA00004141"/>
    </source>
</evidence>
<keyword evidence="3 9" id="KW-0812">Transmembrane</keyword>
<keyword evidence="4 9" id="KW-1133">Transmembrane helix</keyword>
<dbReference type="PANTHER" id="PTHR45689">
    <property type="entry name" value="I[[H]] CHANNEL, ISOFORM E"/>
    <property type="match status" value="1"/>
</dbReference>
<evidence type="ECO:0000256" key="8">
    <source>
        <dbReference type="SAM" id="MobiDB-lite"/>
    </source>
</evidence>
<dbReference type="AlphaFoldDB" id="A0A078APT0"/>
<evidence type="ECO:0000259" key="10">
    <source>
        <dbReference type="PROSITE" id="PS50042"/>
    </source>
</evidence>
<dbReference type="InterPro" id="IPR051413">
    <property type="entry name" value="K/Na_HCN_channel"/>
</dbReference>
<keyword evidence="12" id="KW-1185">Reference proteome</keyword>
<dbReference type="Proteomes" id="UP000039865">
    <property type="component" value="Unassembled WGS sequence"/>
</dbReference>
<accession>A0A078APT0</accession>
<dbReference type="SUPFAM" id="SSF81324">
    <property type="entry name" value="Voltage-gated potassium channels"/>
    <property type="match status" value="1"/>
</dbReference>
<evidence type="ECO:0000256" key="4">
    <source>
        <dbReference type="ARBA" id="ARBA00022989"/>
    </source>
</evidence>
<feature type="domain" description="Cyclic nucleotide-binding" evidence="10">
    <location>
        <begin position="418"/>
        <end position="547"/>
    </location>
</feature>
<name>A0A078APT0_STYLE</name>
<dbReference type="InterPro" id="IPR018488">
    <property type="entry name" value="cNMP-bd_CS"/>
</dbReference>
<dbReference type="Pfam" id="PF00520">
    <property type="entry name" value="Ion_trans"/>
    <property type="match status" value="1"/>
</dbReference>